<evidence type="ECO:0000313" key="3">
    <source>
        <dbReference type="Proteomes" id="UP001500218"/>
    </source>
</evidence>
<feature type="domain" description="Carrier" evidence="1">
    <location>
        <begin position="10"/>
        <end position="90"/>
    </location>
</feature>
<comment type="caution">
    <text evidence="2">The sequence shown here is derived from an EMBL/GenBank/DDBJ whole genome shotgun (WGS) entry which is preliminary data.</text>
</comment>
<organism evidence="2 3">
    <name type="scientific">Luedemannella flava</name>
    <dbReference type="NCBI Taxonomy" id="349316"/>
    <lineage>
        <taxon>Bacteria</taxon>
        <taxon>Bacillati</taxon>
        <taxon>Actinomycetota</taxon>
        <taxon>Actinomycetes</taxon>
        <taxon>Micromonosporales</taxon>
        <taxon>Micromonosporaceae</taxon>
        <taxon>Luedemannella</taxon>
    </lineage>
</organism>
<dbReference type="EMBL" id="BAAALT010000130">
    <property type="protein sequence ID" value="GAA1815131.1"/>
    <property type="molecule type" value="Genomic_DNA"/>
</dbReference>
<dbReference type="Pfam" id="PF00550">
    <property type="entry name" value="PP-binding"/>
    <property type="match status" value="1"/>
</dbReference>
<evidence type="ECO:0000259" key="1">
    <source>
        <dbReference type="PROSITE" id="PS50075"/>
    </source>
</evidence>
<dbReference type="InterPro" id="IPR036736">
    <property type="entry name" value="ACP-like_sf"/>
</dbReference>
<dbReference type="InterPro" id="IPR009081">
    <property type="entry name" value="PP-bd_ACP"/>
</dbReference>
<accession>A0ABP4YFV3</accession>
<dbReference type="Gene3D" id="1.10.1200.10">
    <property type="entry name" value="ACP-like"/>
    <property type="match status" value="1"/>
</dbReference>
<reference evidence="3" key="1">
    <citation type="journal article" date="2019" name="Int. J. Syst. Evol. Microbiol.">
        <title>The Global Catalogue of Microorganisms (GCM) 10K type strain sequencing project: providing services to taxonomists for standard genome sequencing and annotation.</title>
        <authorList>
            <consortium name="The Broad Institute Genomics Platform"/>
            <consortium name="The Broad Institute Genome Sequencing Center for Infectious Disease"/>
            <person name="Wu L."/>
            <person name="Ma J."/>
        </authorList>
    </citation>
    <scope>NUCLEOTIDE SEQUENCE [LARGE SCALE GENOMIC DNA]</scope>
    <source>
        <strain evidence="3">JCM 13250</strain>
    </source>
</reference>
<dbReference type="SUPFAM" id="SSF47336">
    <property type="entry name" value="ACP-like"/>
    <property type="match status" value="1"/>
</dbReference>
<sequence>METTTQLDPAMRQRVIDGICELLPRVLKTPTPGASADTALLDELGMNSTRGLELMLELEELLEIEISVEDLDRDHFATVATLADYVVANVLAAE</sequence>
<dbReference type="PROSITE" id="PS50075">
    <property type="entry name" value="CARRIER"/>
    <property type="match status" value="1"/>
</dbReference>
<dbReference type="Proteomes" id="UP001500218">
    <property type="component" value="Unassembled WGS sequence"/>
</dbReference>
<keyword evidence="3" id="KW-1185">Reference proteome</keyword>
<proteinExistence type="predicted"/>
<evidence type="ECO:0000313" key="2">
    <source>
        <dbReference type="EMBL" id="GAA1815131.1"/>
    </source>
</evidence>
<dbReference type="RefSeq" id="WP_344134360.1">
    <property type="nucleotide sequence ID" value="NZ_BAAALT010000130.1"/>
</dbReference>
<name>A0ABP4YFV3_9ACTN</name>
<protein>
    <recommendedName>
        <fullName evidence="1">Carrier domain-containing protein</fullName>
    </recommendedName>
</protein>
<gene>
    <name evidence="2" type="ORF">GCM10009682_40240</name>
</gene>